<keyword evidence="2" id="KW-1185">Reference proteome</keyword>
<dbReference type="Proteomes" id="UP000886885">
    <property type="component" value="Chromosome 3A"/>
</dbReference>
<accession>A0A8X8A5A6</accession>
<evidence type="ECO:0000313" key="2">
    <source>
        <dbReference type="Proteomes" id="UP000886885"/>
    </source>
</evidence>
<evidence type="ECO:0000313" key="1">
    <source>
        <dbReference type="EMBL" id="KAG6783023.1"/>
    </source>
</evidence>
<dbReference type="PANTHER" id="PTHR34127:SF1">
    <property type="entry name" value="OS04G0405600 PROTEIN"/>
    <property type="match status" value="1"/>
</dbReference>
<sequence>MESCCIWSAHQHLIQSHHRFIGFSNHKNQLVHLLAANGPRKCNTRSSRIFCTYEDPVRKPPQPSPSSSSSSSSAIQLYNQIERLLTETSRQSQDYWGGSKDWSEVEIVLISSQGSWVLKPKSSRPKSVVHFIGGIFVGAAPQLTYRLFLERLAEKGVLVIATPYASGFDYFFIADEVQFKFDRCLRFLQETVQDVPTFGIGHSLGSVIHLLIGSRYAVQRSGNILMAFNNKETSSAIPLFSPVLVPVAQSFGPFLSQIASSPTIRLGVNFVLKSCVVALYNTLNRSCPQYGFGRVLHDAEMTMKQLENFSPPIMKQVFPLVEQFPPLYMDLVNGREDFSPKPEETRRLIKSYYGISRNLLIKFKDDAIDETSMLAQVLSSEAAISSMLDMSIRMLPGDHGLPLQQVLPDVPPAMADAVNRGSELFANLTMGTPWETVGKEVGNTLGADSSILRARASKDVDQLVDVIISWMALNSGPKF</sequence>
<dbReference type="EMBL" id="JAAWWB010000005">
    <property type="protein sequence ID" value="KAG6783023.1"/>
    <property type="molecule type" value="Genomic_DNA"/>
</dbReference>
<dbReference type="Pfam" id="PF07082">
    <property type="entry name" value="DUF1350"/>
    <property type="match status" value="2"/>
</dbReference>
<gene>
    <name evidence="1" type="ORF">POTOM_012453</name>
</gene>
<dbReference type="InterPro" id="IPR010765">
    <property type="entry name" value="DUF1350"/>
</dbReference>
<evidence type="ECO:0008006" key="3">
    <source>
        <dbReference type="Google" id="ProtNLM"/>
    </source>
</evidence>
<organism evidence="1 2">
    <name type="scientific">Populus tomentosa</name>
    <name type="common">Chinese white poplar</name>
    <dbReference type="NCBI Taxonomy" id="118781"/>
    <lineage>
        <taxon>Eukaryota</taxon>
        <taxon>Viridiplantae</taxon>
        <taxon>Streptophyta</taxon>
        <taxon>Embryophyta</taxon>
        <taxon>Tracheophyta</taxon>
        <taxon>Spermatophyta</taxon>
        <taxon>Magnoliopsida</taxon>
        <taxon>eudicotyledons</taxon>
        <taxon>Gunneridae</taxon>
        <taxon>Pentapetalae</taxon>
        <taxon>rosids</taxon>
        <taxon>fabids</taxon>
        <taxon>Malpighiales</taxon>
        <taxon>Salicaceae</taxon>
        <taxon>Saliceae</taxon>
        <taxon>Populus</taxon>
    </lineage>
</organism>
<protein>
    <recommendedName>
        <fullName evidence="3">DUF1350 domain-containing protein</fullName>
    </recommendedName>
</protein>
<comment type="caution">
    <text evidence="1">The sequence shown here is derived from an EMBL/GenBank/DDBJ whole genome shotgun (WGS) entry which is preliminary data.</text>
</comment>
<dbReference type="PANTHER" id="PTHR34127">
    <property type="entry name" value="OS04G0405600 PROTEIN"/>
    <property type="match status" value="1"/>
</dbReference>
<dbReference type="AlphaFoldDB" id="A0A8X8A5A6"/>
<dbReference type="OrthoDB" id="4892at2759"/>
<reference evidence="1" key="1">
    <citation type="journal article" date="2020" name="bioRxiv">
        <title>Hybrid origin of Populus tomentosa Carr. identified through genome sequencing and phylogenomic analysis.</title>
        <authorList>
            <person name="An X."/>
            <person name="Gao K."/>
            <person name="Chen Z."/>
            <person name="Li J."/>
            <person name="Yang X."/>
            <person name="Yang X."/>
            <person name="Zhou J."/>
            <person name="Guo T."/>
            <person name="Zhao T."/>
            <person name="Huang S."/>
            <person name="Miao D."/>
            <person name="Khan W.U."/>
            <person name="Rao P."/>
            <person name="Ye M."/>
            <person name="Lei B."/>
            <person name="Liao W."/>
            <person name="Wang J."/>
            <person name="Ji L."/>
            <person name="Li Y."/>
            <person name="Guo B."/>
            <person name="Mustafa N.S."/>
            <person name="Li S."/>
            <person name="Yun Q."/>
            <person name="Keller S.R."/>
            <person name="Mao J."/>
            <person name="Zhang R."/>
            <person name="Strauss S.H."/>
        </authorList>
    </citation>
    <scope>NUCLEOTIDE SEQUENCE</scope>
    <source>
        <strain evidence="1">GM15</strain>
        <tissue evidence="1">Leaf</tissue>
    </source>
</reference>
<proteinExistence type="predicted"/>
<name>A0A8X8A5A6_POPTO</name>